<reference evidence="7 8" key="1">
    <citation type="journal article" date="2014" name="Genome Announc.">
        <title>Draft genome sequence of the pathogenic fungus Scedosporium apiospermum.</title>
        <authorList>
            <person name="Vandeputte P."/>
            <person name="Ghamrawi S."/>
            <person name="Rechenmann M."/>
            <person name="Iltis A."/>
            <person name="Giraud S."/>
            <person name="Fleury M."/>
            <person name="Thornton C."/>
            <person name="Delhaes L."/>
            <person name="Meyer W."/>
            <person name="Papon N."/>
            <person name="Bouchara J.P."/>
        </authorList>
    </citation>
    <scope>NUCLEOTIDE SEQUENCE [LARGE SCALE GENOMIC DNA]</scope>
    <source>
        <strain evidence="7 8">IHEM 14462</strain>
    </source>
</reference>
<dbReference type="PANTHER" id="PTHR31465:SF8">
    <property type="entry name" value="DOMAIN PROTEIN, PUTATIVE (AFU_ORTHOLOGUE AFUA_6G14140)-RELATED"/>
    <property type="match status" value="1"/>
</dbReference>
<dbReference type="InterPro" id="IPR007568">
    <property type="entry name" value="RTA1"/>
</dbReference>
<feature type="transmembrane region" description="Helical" evidence="6">
    <location>
        <begin position="227"/>
        <end position="248"/>
    </location>
</feature>
<evidence type="ECO:0000256" key="4">
    <source>
        <dbReference type="ARBA" id="ARBA00023136"/>
    </source>
</evidence>
<dbReference type="PANTHER" id="PTHR31465">
    <property type="entry name" value="PROTEIN RTA1-RELATED"/>
    <property type="match status" value="1"/>
</dbReference>
<dbReference type="HOGENOM" id="CLU_033465_6_1_1"/>
<evidence type="ECO:0000256" key="1">
    <source>
        <dbReference type="ARBA" id="ARBA00004141"/>
    </source>
</evidence>
<evidence type="ECO:0000256" key="6">
    <source>
        <dbReference type="SAM" id="Phobius"/>
    </source>
</evidence>
<feature type="region of interest" description="Disordered" evidence="5">
    <location>
        <begin position="299"/>
        <end position="323"/>
    </location>
</feature>
<keyword evidence="4 6" id="KW-0472">Membrane</keyword>
<feature type="transmembrane region" description="Helical" evidence="6">
    <location>
        <begin position="63"/>
        <end position="82"/>
    </location>
</feature>
<dbReference type="GO" id="GO:0000324">
    <property type="term" value="C:fungal-type vacuole"/>
    <property type="evidence" value="ECO:0007669"/>
    <property type="project" value="TreeGrafter"/>
</dbReference>
<feature type="transmembrane region" description="Helical" evidence="6">
    <location>
        <begin position="263"/>
        <end position="289"/>
    </location>
</feature>
<evidence type="ECO:0000313" key="8">
    <source>
        <dbReference type="Proteomes" id="UP000028545"/>
    </source>
</evidence>
<dbReference type="GO" id="GO:0005886">
    <property type="term" value="C:plasma membrane"/>
    <property type="evidence" value="ECO:0007669"/>
    <property type="project" value="TreeGrafter"/>
</dbReference>
<evidence type="ECO:0000313" key="7">
    <source>
        <dbReference type="EMBL" id="KEZ41432.1"/>
    </source>
</evidence>
<keyword evidence="8" id="KW-1185">Reference proteome</keyword>
<dbReference type="OrthoDB" id="3358017at2759"/>
<gene>
    <name evidence="7" type="ORF">SAPIO_CDS7561</name>
</gene>
<keyword evidence="3 6" id="KW-1133">Transmembrane helix</keyword>
<feature type="transmembrane region" description="Helical" evidence="6">
    <location>
        <begin position="174"/>
        <end position="198"/>
    </location>
</feature>
<dbReference type="VEuPathDB" id="FungiDB:SAPIO_CDS7561"/>
<dbReference type="Pfam" id="PF04479">
    <property type="entry name" value="RTA1"/>
    <property type="match status" value="1"/>
</dbReference>
<feature type="transmembrane region" description="Helical" evidence="6">
    <location>
        <begin position="94"/>
        <end position="116"/>
    </location>
</feature>
<dbReference type="EMBL" id="JOWA01000110">
    <property type="protein sequence ID" value="KEZ41432.1"/>
    <property type="molecule type" value="Genomic_DNA"/>
</dbReference>
<dbReference type="AlphaFoldDB" id="A0A084G270"/>
<name>A0A084G270_PSEDA</name>
<evidence type="ECO:0000256" key="5">
    <source>
        <dbReference type="SAM" id="MobiDB-lite"/>
    </source>
</evidence>
<evidence type="ECO:0000256" key="2">
    <source>
        <dbReference type="ARBA" id="ARBA00022692"/>
    </source>
</evidence>
<keyword evidence="2 6" id="KW-0812">Transmembrane</keyword>
<dbReference type="OMA" id="LAPTFIC"/>
<evidence type="ECO:0000256" key="3">
    <source>
        <dbReference type="ARBA" id="ARBA00022989"/>
    </source>
</evidence>
<accession>A0A084G270</accession>
<proteinExistence type="predicted"/>
<organism evidence="7 8">
    <name type="scientific">Pseudallescheria apiosperma</name>
    <name type="common">Scedosporium apiospermum</name>
    <dbReference type="NCBI Taxonomy" id="563466"/>
    <lineage>
        <taxon>Eukaryota</taxon>
        <taxon>Fungi</taxon>
        <taxon>Dikarya</taxon>
        <taxon>Ascomycota</taxon>
        <taxon>Pezizomycotina</taxon>
        <taxon>Sordariomycetes</taxon>
        <taxon>Hypocreomycetidae</taxon>
        <taxon>Microascales</taxon>
        <taxon>Microascaceae</taxon>
        <taxon>Scedosporium</taxon>
    </lineage>
</organism>
<dbReference type="GeneID" id="27726633"/>
<sequence>MSGNGDLRASFIACEEVSPLCPVEATVLGYTPNLGANVFFAVAFGIALFATIGIGVWKKTWTFTAAVALGAGLETMGYAGRAAMSKNPWNKDAFQMQICVIILGPTVICAGIYLIIKHIALNVDPSLSRVRPKWYPLFFLPADVSCLLIQAIGGSLAAAAGSTNQKLLDGGNRAIIAGICLQVVVLSLFGLVSGGYLLRVRRKIKSLGREEAERLGMGLWFEKRFRTFLRASSAAYLAILCRCIYRIAEMAGGWGNHIMQDEISFVILDSCLCLVAVWLLTIFAPGLYFPQMATNLAKKKQESDSEKNTTAVDGVLSEGAATE</sequence>
<feature type="transmembrane region" description="Helical" evidence="6">
    <location>
        <begin position="137"/>
        <end position="162"/>
    </location>
</feature>
<feature type="transmembrane region" description="Helical" evidence="6">
    <location>
        <begin position="38"/>
        <end position="56"/>
    </location>
</feature>
<dbReference type="Proteomes" id="UP000028545">
    <property type="component" value="Unassembled WGS sequence"/>
</dbReference>
<dbReference type="RefSeq" id="XP_016641231.1">
    <property type="nucleotide sequence ID" value="XM_016789404.1"/>
</dbReference>
<protein>
    <submittedName>
        <fullName evidence="7">Uncharacterized protein</fullName>
    </submittedName>
</protein>
<comment type="subcellular location">
    <subcellularLocation>
        <location evidence="1">Membrane</location>
        <topology evidence="1">Multi-pass membrane protein</topology>
    </subcellularLocation>
</comment>
<comment type="caution">
    <text evidence="7">The sequence shown here is derived from an EMBL/GenBank/DDBJ whole genome shotgun (WGS) entry which is preliminary data.</text>
</comment>
<dbReference type="KEGG" id="sapo:SAPIO_CDS7561"/>